<evidence type="ECO:0000256" key="6">
    <source>
        <dbReference type="ARBA" id="ARBA00023288"/>
    </source>
</evidence>
<evidence type="ECO:0000256" key="3">
    <source>
        <dbReference type="ARBA" id="ARBA00022729"/>
    </source>
</evidence>
<keyword evidence="4" id="KW-0472">Membrane</keyword>
<organism evidence="8 9">
    <name type="scientific">Parvularcula marina</name>
    <dbReference type="NCBI Taxonomy" id="2292771"/>
    <lineage>
        <taxon>Bacteria</taxon>
        <taxon>Pseudomonadati</taxon>
        <taxon>Pseudomonadota</taxon>
        <taxon>Alphaproteobacteria</taxon>
        <taxon>Parvularculales</taxon>
        <taxon>Parvularculaceae</taxon>
        <taxon>Parvularcula</taxon>
    </lineage>
</organism>
<reference evidence="8 9" key="1">
    <citation type="submission" date="2018-08" db="EMBL/GenBank/DDBJ databases">
        <title>Parvularcula sp. SM1705, isolated from surface water of the South Sea China.</title>
        <authorList>
            <person name="Sun L."/>
        </authorList>
    </citation>
    <scope>NUCLEOTIDE SEQUENCE [LARGE SCALE GENOMIC DNA]</scope>
    <source>
        <strain evidence="8 9">SM1705</strain>
    </source>
</reference>
<evidence type="ECO:0000313" key="8">
    <source>
        <dbReference type="EMBL" id="RFB05156.1"/>
    </source>
</evidence>
<dbReference type="PROSITE" id="PS51257">
    <property type="entry name" value="PROKAR_LIPOPROTEIN"/>
    <property type="match status" value="1"/>
</dbReference>
<keyword evidence="2" id="KW-1003">Cell membrane</keyword>
<keyword evidence="5" id="KW-0564">Palmitate</keyword>
<feature type="signal peptide" evidence="7">
    <location>
        <begin position="1"/>
        <end position="19"/>
    </location>
</feature>
<evidence type="ECO:0000313" key="9">
    <source>
        <dbReference type="Proteomes" id="UP000264589"/>
    </source>
</evidence>
<gene>
    <name evidence="8" type="ORF">DX908_07750</name>
</gene>
<dbReference type="Proteomes" id="UP000264589">
    <property type="component" value="Unassembled WGS sequence"/>
</dbReference>
<keyword evidence="9" id="KW-1185">Reference proteome</keyword>
<keyword evidence="3 7" id="KW-0732">Signal</keyword>
<evidence type="ECO:0000256" key="7">
    <source>
        <dbReference type="SAM" id="SignalP"/>
    </source>
</evidence>
<dbReference type="EMBL" id="QUQO01000001">
    <property type="protein sequence ID" value="RFB05156.1"/>
    <property type="molecule type" value="Genomic_DNA"/>
</dbReference>
<evidence type="ECO:0000256" key="1">
    <source>
        <dbReference type="ARBA" id="ARBA00010296"/>
    </source>
</evidence>
<evidence type="ECO:0000256" key="4">
    <source>
        <dbReference type="ARBA" id="ARBA00023136"/>
    </source>
</evidence>
<dbReference type="Pfam" id="PF08085">
    <property type="entry name" value="Entericidin"/>
    <property type="match status" value="1"/>
</dbReference>
<evidence type="ECO:0000256" key="5">
    <source>
        <dbReference type="ARBA" id="ARBA00023139"/>
    </source>
</evidence>
<feature type="chain" id="PRO_5016951788" evidence="7">
    <location>
        <begin position="20"/>
        <end position="45"/>
    </location>
</feature>
<protein>
    <submittedName>
        <fullName evidence="8">Entericidin, EcnA/B family</fullName>
    </submittedName>
</protein>
<comment type="similarity">
    <text evidence="1">Belongs to the EcnA/EcnB lipoprotein family.</text>
</comment>
<comment type="caution">
    <text evidence="8">The sequence shown here is derived from an EMBL/GenBank/DDBJ whole genome shotgun (WGS) entry which is preliminary data.</text>
</comment>
<dbReference type="GO" id="GO:0009636">
    <property type="term" value="P:response to toxic substance"/>
    <property type="evidence" value="ECO:0007669"/>
    <property type="project" value="InterPro"/>
</dbReference>
<dbReference type="InParanoid" id="A0A371RI70"/>
<keyword evidence="6" id="KW-0449">Lipoprotein</keyword>
<dbReference type="RefSeq" id="WP_116391787.1">
    <property type="nucleotide sequence ID" value="NZ_QUQO01000001.1"/>
</dbReference>
<proteinExistence type="inferred from homology"/>
<sequence>MRRYWKLFAMSLFAAGTVACSTIEGVGKDVEEVGEEIQETSENNR</sequence>
<dbReference type="GO" id="GO:0016020">
    <property type="term" value="C:membrane"/>
    <property type="evidence" value="ECO:0007669"/>
    <property type="project" value="InterPro"/>
</dbReference>
<dbReference type="AlphaFoldDB" id="A0A371RI70"/>
<name>A0A371RI70_9PROT</name>
<evidence type="ECO:0000256" key="2">
    <source>
        <dbReference type="ARBA" id="ARBA00022475"/>
    </source>
</evidence>
<accession>A0A371RI70</accession>
<dbReference type="InterPro" id="IPR012556">
    <property type="entry name" value="Entericidin"/>
</dbReference>